<dbReference type="AlphaFoldDB" id="A0A178HIA5"/>
<accession>A0A178HIA5</accession>
<dbReference type="Gene3D" id="3.40.630.10">
    <property type="entry name" value="Zn peptidases"/>
    <property type="match status" value="1"/>
</dbReference>
<reference evidence="3 4" key="1">
    <citation type="submission" date="2018-04" db="EMBL/GenBank/DDBJ databases">
        <title>Aerococcus urinae genomes.</title>
        <authorList>
            <person name="Hilt E."/>
            <person name="Gilbert N.M."/>
            <person name="Thomas-White K."/>
            <person name="Putonti C."/>
            <person name="Lewis A.L."/>
            <person name="Visck K.L."/>
            <person name="Wolfe A.J."/>
        </authorList>
    </citation>
    <scope>NUCLEOTIDE SEQUENCE [LARGE SCALE GENOMIC DNA]</scope>
    <source>
        <strain evidence="3 4">UMB7480</strain>
    </source>
</reference>
<dbReference type="Pfam" id="PF07687">
    <property type="entry name" value="M20_dimer"/>
    <property type="match status" value="1"/>
</dbReference>
<dbReference type="SUPFAM" id="SSF55031">
    <property type="entry name" value="Bacterial exopeptidase dimerisation domain"/>
    <property type="match status" value="1"/>
</dbReference>
<protein>
    <recommendedName>
        <fullName evidence="1">Peptidase M20 domain-containing protein 2</fullName>
    </recommendedName>
</protein>
<dbReference type="InterPro" id="IPR017144">
    <property type="entry name" value="Xaa-Arg_dipeptidase"/>
</dbReference>
<evidence type="ECO:0000313" key="3">
    <source>
        <dbReference type="EMBL" id="RAV79103.1"/>
    </source>
</evidence>
<comment type="similarity">
    <text evidence="1">Belongs to the peptidase M20A family.</text>
</comment>
<dbReference type="GeneID" id="86971321"/>
<gene>
    <name evidence="3" type="ORF">DBT54_05635</name>
</gene>
<dbReference type="PANTHER" id="PTHR30575">
    <property type="entry name" value="PEPTIDASE M20"/>
    <property type="match status" value="1"/>
</dbReference>
<dbReference type="GO" id="GO:0016805">
    <property type="term" value="F:dipeptidase activity"/>
    <property type="evidence" value="ECO:0007669"/>
    <property type="project" value="InterPro"/>
</dbReference>
<proteinExistence type="inferred from homology"/>
<dbReference type="FunFam" id="3.30.70.360:FF:000004">
    <property type="entry name" value="Peptidase M20 domain-containing protein 2"/>
    <property type="match status" value="1"/>
</dbReference>
<dbReference type="InterPro" id="IPR052030">
    <property type="entry name" value="Peptidase_M20/M20A_hydrolases"/>
</dbReference>
<evidence type="ECO:0000259" key="2">
    <source>
        <dbReference type="Pfam" id="PF07687"/>
    </source>
</evidence>
<dbReference type="CDD" id="cd03887">
    <property type="entry name" value="M20_Acy1L2"/>
    <property type="match status" value="1"/>
</dbReference>
<comment type="caution">
    <text evidence="3">The sequence shown here is derived from an EMBL/GenBank/DDBJ whole genome shotgun (WGS) entry which is preliminary data.</text>
</comment>
<name>A0A178HIA5_9LACT</name>
<dbReference type="Gene3D" id="3.30.70.360">
    <property type="match status" value="1"/>
</dbReference>
<dbReference type="EMBL" id="QMHM01000009">
    <property type="protein sequence ID" value="RAV79103.1"/>
    <property type="molecule type" value="Genomic_DNA"/>
</dbReference>
<dbReference type="NCBIfam" id="TIGR01891">
    <property type="entry name" value="amidohydrolases"/>
    <property type="match status" value="1"/>
</dbReference>
<dbReference type="PANTHER" id="PTHR30575:SF0">
    <property type="entry name" value="XAA-ARG DIPEPTIDASE"/>
    <property type="match status" value="1"/>
</dbReference>
<dbReference type="PIRSF" id="PIRSF037226">
    <property type="entry name" value="Amidohydrolase_ACY1L2_prd"/>
    <property type="match status" value="1"/>
</dbReference>
<dbReference type="Proteomes" id="UP000251923">
    <property type="component" value="Unassembled WGS sequence"/>
</dbReference>
<organism evidence="3 4">
    <name type="scientific">Aerococcus urinae</name>
    <dbReference type="NCBI Taxonomy" id="1376"/>
    <lineage>
        <taxon>Bacteria</taxon>
        <taxon>Bacillati</taxon>
        <taxon>Bacillota</taxon>
        <taxon>Bacilli</taxon>
        <taxon>Lactobacillales</taxon>
        <taxon>Aerococcaceae</taxon>
        <taxon>Aerococcus</taxon>
    </lineage>
</organism>
<evidence type="ECO:0000256" key="1">
    <source>
        <dbReference type="PIRNR" id="PIRNR037226"/>
    </source>
</evidence>
<dbReference type="GO" id="GO:0046657">
    <property type="term" value="P:folic acid catabolic process"/>
    <property type="evidence" value="ECO:0007669"/>
    <property type="project" value="TreeGrafter"/>
</dbReference>
<feature type="domain" description="Peptidase M20 dimerisation" evidence="2">
    <location>
        <begin position="180"/>
        <end position="271"/>
    </location>
</feature>
<sequence>MTTTDKKALQETIKNYVKDNLATYQDNALKIHANPETSNHEYYAQEVLTDQLEKEGFTVKKDVADHPTGFDARYRSEKEGPTLVYLAEFDALPDIGHGCGHNLFGNYSSLAAAALKQVVDQVGGEIRVYGTPGEEGGENGSAKESFVREGFLDDVDAALCVHPGGDTSPSGHLYANDPVDIEFFGKSAHATANPEDGISALEPLILTFNGIDALRLHLHDDVSIHGVILDGGKAANVIPDYCRGRFYIRAYNRHTLDQVRERVQKIAEGAAHATGAQLKFGLFQNKVDDMIITPSFDEIFFSHADEVGLDLDTVKEPDSQAHGSSDVGNISYVVPTIQPFLAISEEPVPGHSTELVAAAKSAKGLDSIRIAATLLALTGLDLILDPDKLAQIKEDHQAALAKGN</sequence>
<evidence type="ECO:0000313" key="4">
    <source>
        <dbReference type="Proteomes" id="UP000251923"/>
    </source>
</evidence>
<dbReference type="SUPFAM" id="SSF53187">
    <property type="entry name" value="Zn-dependent exopeptidases"/>
    <property type="match status" value="1"/>
</dbReference>
<dbReference type="GO" id="GO:0071713">
    <property type="term" value="F:para-aminobenzoyl-glutamate hydrolase activity"/>
    <property type="evidence" value="ECO:0007669"/>
    <property type="project" value="TreeGrafter"/>
</dbReference>
<dbReference type="InterPro" id="IPR017439">
    <property type="entry name" value="Amidohydrolase"/>
</dbReference>
<dbReference type="InterPro" id="IPR036264">
    <property type="entry name" value="Bact_exopeptidase_dim_dom"/>
</dbReference>
<dbReference type="RefSeq" id="WP_064292123.1">
    <property type="nucleotide sequence ID" value="NZ_JASODP010000022.1"/>
</dbReference>
<dbReference type="GO" id="GO:0005737">
    <property type="term" value="C:cytoplasm"/>
    <property type="evidence" value="ECO:0007669"/>
    <property type="project" value="TreeGrafter"/>
</dbReference>
<dbReference type="InterPro" id="IPR011650">
    <property type="entry name" value="Peptidase_M20_dimer"/>
</dbReference>